<accession>A0ABP8UD73</accession>
<gene>
    <name evidence="2" type="ORF">GCM10023196_049860</name>
</gene>
<sequence length="137" mass="14289">MSSRQRWSRALAPGHLLLLALTMLGLFAMHGLQSTTGPVETHPATVAAAMPGMAHTSAETGHHMGVPPSHDSPGHKHPGGQICLALLVVAGLLVMAAVFVGRSRSPLAMDSAAKRGRDDQGRAPPPPSVFQLSVLRL</sequence>
<evidence type="ECO:0000256" key="1">
    <source>
        <dbReference type="SAM" id="Phobius"/>
    </source>
</evidence>
<protein>
    <submittedName>
        <fullName evidence="2">Uncharacterized protein</fullName>
    </submittedName>
</protein>
<comment type="caution">
    <text evidence="2">The sequence shown here is derived from an EMBL/GenBank/DDBJ whole genome shotgun (WGS) entry which is preliminary data.</text>
</comment>
<organism evidence="2 3">
    <name type="scientific">Actinoallomurus vinaceus</name>
    <dbReference type="NCBI Taxonomy" id="1080074"/>
    <lineage>
        <taxon>Bacteria</taxon>
        <taxon>Bacillati</taxon>
        <taxon>Actinomycetota</taxon>
        <taxon>Actinomycetes</taxon>
        <taxon>Streptosporangiales</taxon>
        <taxon>Thermomonosporaceae</taxon>
        <taxon>Actinoallomurus</taxon>
    </lineage>
</organism>
<dbReference type="RefSeq" id="WP_345433402.1">
    <property type="nucleotide sequence ID" value="NZ_BAABHK010000007.1"/>
</dbReference>
<evidence type="ECO:0000313" key="2">
    <source>
        <dbReference type="EMBL" id="GAA4629374.1"/>
    </source>
</evidence>
<reference evidence="3" key="1">
    <citation type="journal article" date="2019" name="Int. J. Syst. Evol. Microbiol.">
        <title>The Global Catalogue of Microorganisms (GCM) 10K type strain sequencing project: providing services to taxonomists for standard genome sequencing and annotation.</title>
        <authorList>
            <consortium name="The Broad Institute Genomics Platform"/>
            <consortium name="The Broad Institute Genome Sequencing Center for Infectious Disease"/>
            <person name="Wu L."/>
            <person name="Ma J."/>
        </authorList>
    </citation>
    <scope>NUCLEOTIDE SEQUENCE [LARGE SCALE GENOMIC DNA]</scope>
    <source>
        <strain evidence="3">JCM 17939</strain>
    </source>
</reference>
<feature type="transmembrane region" description="Helical" evidence="1">
    <location>
        <begin position="79"/>
        <end position="100"/>
    </location>
</feature>
<keyword evidence="3" id="KW-1185">Reference proteome</keyword>
<dbReference type="InterPro" id="IPR046151">
    <property type="entry name" value="DUF6153"/>
</dbReference>
<keyword evidence="1" id="KW-0472">Membrane</keyword>
<proteinExistence type="predicted"/>
<dbReference type="Proteomes" id="UP001501442">
    <property type="component" value="Unassembled WGS sequence"/>
</dbReference>
<keyword evidence="1" id="KW-1133">Transmembrane helix</keyword>
<keyword evidence="1" id="KW-0812">Transmembrane</keyword>
<name>A0ABP8UD73_9ACTN</name>
<dbReference type="EMBL" id="BAABHK010000007">
    <property type="protein sequence ID" value="GAA4629374.1"/>
    <property type="molecule type" value="Genomic_DNA"/>
</dbReference>
<dbReference type="Pfam" id="PF19650">
    <property type="entry name" value="DUF6153"/>
    <property type="match status" value="1"/>
</dbReference>
<evidence type="ECO:0000313" key="3">
    <source>
        <dbReference type="Proteomes" id="UP001501442"/>
    </source>
</evidence>